<proteinExistence type="predicted"/>
<feature type="transmembrane region" description="Helical" evidence="2">
    <location>
        <begin position="64"/>
        <end position="86"/>
    </location>
</feature>
<feature type="compositionally biased region" description="Basic residues" evidence="1">
    <location>
        <begin position="1"/>
        <end position="14"/>
    </location>
</feature>
<sequence>MRKQPKRPSHRKQRPMPMRRFEEAAETLEEEEGKSRRPAADELLDSEDLPRYLRRTPQQSTGGLVRFSLIATGVLTIFLAALAFVLRPEPNPVLPDGVKIKQGVAVLASPRGFTATLDAPGTGSRLLMIEDGRGSDKERDGFIWFKDVPSRTVPAGNYALELSAPGYQKQRLPVTVAAGRPQLLGYNTLTALKKVGQ</sequence>
<evidence type="ECO:0008006" key="5">
    <source>
        <dbReference type="Google" id="ProtNLM"/>
    </source>
</evidence>
<evidence type="ECO:0000256" key="2">
    <source>
        <dbReference type="SAM" id="Phobius"/>
    </source>
</evidence>
<evidence type="ECO:0000256" key="1">
    <source>
        <dbReference type="SAM" id="MobiDB-lite"/>
    </source>
</evidence>
<dbReference type="HOGENOM" id="CLU_1388509_0_0_3"/>
<name>U5QHV4_GLOK1</name>
<organism evidence="3 4">
    <name type="scientific">Gloeobacter kilaueensis (strain ATCC BAA-2537 / CCAP 1431/1 / ULC 316 / JS1)</name>
    <dbReference type="NCBI Taxonomy" id="1183438"/>
    <lineage>
        <taxon>Bacteria</taxon>
        <taxon>Bacillati</taxon>
        <taxon>Cyanobacteriota</taxon>
        <taxon>Cyanophyceae</taxon>
        <taxon>Gloeobacterales</taxon>
        <taxon>Gloeobacteraceae</taxon>
        <taxon>Gloeobacter</taxon>
    </lineage>
</organism>
<dbReference type="KEGG" id="glj:GKIL_2311"/>
<keyword evidence="2" id="KW-0472">Membrane</keyword>
<dbReference type="STRING" id="1183438.GKIL_2311"/>
<dbReference type="EMBL" id="CP003587">
    <property type="protein sequence ID" value="AGY58557.1"/>
    <property type="molecule type" value="Genomic_DNA"/>
</dbReference>
<keyword evidence="4" id="KW-1185">Reference proteome</keyword>
<evidence type="ECO:0000313" key="4">
    <source>
        <dbReference type="Proteomes" id="UP000017396"/>
    </source>
</evidence>
<feature type="region of interest" description="Disordered" evidence="1">
    <location>
        <begin position="1"/>
        <end position="53"/>
    </location>
</feature>
<keyword evidence="2" id="KW-0812">Transmembrane</keyword>
<evidence type="ECO:0000313" key="3">
    <source>
        <dbReference type="EMBL" id="AGY58557.1"/>
    </source>
</evidence>
<gene>
    <name evidence="3" type="ORF">GKIL_2311</name>
</gene>
<dbReference type="OrthoDB" id="9841895at2"/>
<protein>
    <recommendedName>
        <fullName evidence="5">PEGA domain-containing protein</fullName>
    </recommendedName>
</protein>
<reference evidence="3 4" key="1">
    <citation type="journal article" date="2013" name="PLoS ONE">
        <title>Cultivation and Complete Genome Sequencing of Gloeobacter kilaueensis sp. nov., from a Lava Cave in Kilauea Caldera, Hawai'i.</title>
        <authorList>
            <person name="Saw J.H."/>
            <person name="Schatz M."/>
            <person name="Brown M.V."/>
            <person name="Kunkel D.D."/>
            <person name="Foster J.S."/>
            <person name="Shick H."/>
            <person name="Christensen S."/>
            <person name="Hou S."/>
            <person name="Wan X."/>
            <person name="Donachie S.P."/>
        </authorList>
    </citation>
    <scope>NUCLEOTIDE SEQUENCE [LARGE SCALE GENOMIC DNA]</scope>
    <source>
        <strain evidence="4">JS</strain>
    </source>
</reference>
<dbReference type="AlphaFoldDB" id="U5QHV4"/>
<accession>U5QHV4</accession>
<keyword evidence="2" id="KW-1133">Transmembrane helix</keyword>
<dbReference type="Proteomes" id="UP000017396">
    <property type="component" value="Chromosome"/>
</dbReference>